<dbReference type="Pfam" id="PF01183">
    <property type="entry name" value="Glyco_hydro_25"/>
    <property type="match status" value="1"/>
</dbReference>
<dbReference type="PROSITE" id="PS51904">
    <property type="entry name" value="GLYCOSYL_HYDROL_F25_2"/>
    <property type="match status" value="1"/>
</dbReference>
<dbReference type="GO" id="GO:0016052">
    <property type="term" value="P:carbohydrate catabolic process"/>
    <property type="evidence" value="ECO:0007669"/>
    <property type="project" value="TreeGrafter"/>
</dbReference>
<keyword evidence="3" id="KW-1185">Reference proteome</keyword>
<comment type="similarity">
    <text evidence="1">Belongs to the glycosyl hydrolase 25 family.</text>
</comment>
<dbReference type="AlphaFoldDB" id="A0A1I0H262"/>
<dbReference type="EMBL" id="FOIN01000041">
    <property type="protein sequence ID" value="SET77780.1"/>
    <property type="molecule type" value="Genomic_DNA"/>
</dbReference>
<dbReference type="GO" id="GO:0003796">
    <property type="term" value="F:lysozyme activity"/>
    <property type="evidence" value="ECO:0007669"/>
    <property type="project" value="InterPro"/>
</dbReference>
<dbReference type="PANTHER" id="PTHR34135">
    <property type="entry name" value="LYSOZYME"/>
    <property type="match status" value="1"/>
</dbReference>
<evidence type="ECO:0000256" key="1">
    <source>
        <dbReference type="ARBA" id="ARBA00010646"/>
    </source>
</evidence>
<dbReference type="OrthoDB" id="9765879at2"/>
<dbReference type="CDD" id="cd06414">
    <property type="entry name" value="GH25_LytC-like"/>
    <property type="match status" value="1"/>
</dbReference>
<dbReference type="GeneID" id="78289272"/>
<proteinExistence type="inferred from homology"/>
<accession>A0A1I0H262</accession>
<name>A0A1I0H262_9FIRM</name>
<sequence length="265" mass="30864">MLKGVDISKHNGNIDFENLKNNVDFIIIRCAYRGINNRKIFTDEKFKNNIKEANRLNIPVGLYIYSTAKTTDEAIEEAEFCITLAKAYKINYPISIDVEDNKNQGNLSKNQLSNIIKFFCDTIEKNNYYAMYYCNKDWYLNKLNHDILKPYDKWIAQWNKEKCDIVCGIWQYSDKGKVDGINGPVDLNYSFKDYCKIINPIIPNVERSITIGTEVSFNKCYISSDSDNPLKPLYGHGKITKILNNKKNPYLINENDCWIRKDDIL</sequence>
<evidence type="ECO:0000313" key="2">
    <source>
        <dbReference type="EMBL" id="SET77780.1"/>
    </source>
</evidence>
<reference evidence="3" key="1">
    <citation type="submission" date="2016-10" db="EMBL/GenBank/DDBJ databases">
        <authorList>
            <person name="Varghese N."/>
            <person name="Submissions S."/>
        </authorList>
    </citation>
    <scope>NUCLEOTIDE SEQUENCE [LARGE SCALE GENOMIC DNA]</scope>
    <source>
        <strain evidence="3">DSM 1551</strain>
    </source>
</reference>
<dbReference type="GO" id="GO:0016998">
    <property type="term" value="P:cell wall macromolecule catabolic process"/>
    <property type="evidence" value="ECO:0007669"/>
    <property type="project" value="InterPro"/>
</dbReference>
<protein>
    <submittedName>
        <fullName evidence="2">Lyzozyme M1 (1,4-beta-N-acetylmuramidase), GH25 family</fullName>
    </submittedName>
</protein>
<dbReference type="SUPFAM" id="SSF51445">
    <property type="entry name" value="(Trans)glycosidases"/>
    <property type="match status" value="1"/>
</dbReference>
<dbReference type="InterPro" id="IPR002053">
    <property type="entry name" value="Glyco_hydro_25"/>
</dbReference>
<gene>
    <name evidence="2" type="ORF">SAMN04489758_1417</name>
</gene>
<dbReference type="RefSeq" id="WP_092356050.1">
    <property type="nucleotide sequence ID" value="NZ_CANBHC010000075.1"/>
</dbReference>
<dbReference type="Gene3D" id="3.20.20.80">
    <property type="entry name" value="Glycosidases"/>
    <property type="match status" value="1"/>
</dbReference>
<dbReference type="GO" id="GO:0009253">
    <property type="term" value="P:peptidoglycan catabolic process"/>
    <property type="evidence" value="ECO:0007669"/>
    <property type="project" value="InterPro"/>
</dbReference>
<dbReference type="InterPro" id="IPR017853">
    <property type="entry name" value="GH"/>
</dbReference>
<dbReference type="Proteomes" id="UP000198558">
    <property type="component" value="Unassembled WGS sequence"/>
</dbReference>
<dbReference type="PANTHER" id="PTHR34135:SF2">
    <property type="entry name" value="LYSOZYME"/>
    <property type="match status" value="1"/>
</dbReference>
<organism evidence="2 3">
    <name type="scientific">Thomasclavelia cocleata</name>
    <dbReference type="NCBI Taxonomy" id="69824"/>
    <lineage>
        <taxon>Bacteria</taxon>
        <taxon>Bacillati</taxon>
        <taxon>Bacillota</taxon>
        <taxon>Erysipelotrichia</taxon>
        <taxon>Erysipelotrichales</taxon>
        <taxon>Coprobacillaceae</taxon>
        <taxon>Thomasclavelia</taxon>
    </lineage>
</organism>
<evidence type="ECO:0000313" key="3">
    <source>
        <dbReference type="Proteomes" id="UP000198558"/>
    </source>
</evidence>